<dbReference type="GeneID" id="96638774"/>
<feature type="transmembrane region" description="Helical" evidence="1">
    <location>
        <begin position="88"/>
        <end position="108"/>
    </location>
</feature>
<name>A0ABZ1VGT3_9ACTN</name>
<keyword evidence="1" id="KW-0472">Membrane</keyword>
<proteinExistence type="predicted"/>
<feature type="transmembrane region" description="Helical" evidence="1">
    <location>
        <begin position="35"/>
        <end position="57"/>
    </location>
</feature>
<reference evidence="2" key="1">
    <citation type="submission" date="2022-10" db="EMBL/GenBank/DDBJ databases">
        <title>The complete genomes of actinobacterial strains from the NBC collection.</title>
        <authorList>
            <person name="Joergensen T.S."/>
            <person name="Alvarez Arevalo M."/>
            <person name="Sterndorff E.B."/>
            <person name="Faurdal D."/>
            <person name="Vuksanovic O."/>
            <person name="Mourched A.-S."/>
            <person name="Charusanti P."/>
            <person name="Shaw S."/>
            <person name="Blin K."/>
            <person name="Weber T."/>
        </authorList>
    </citation>
    <scope>NUCLEOTIDE SEQUENCE</scope>
    <source>
        <strain evidence="2">NBC_01256</strain>
    </source>
</reference>
<organism evidence="2 3">
    <name type="scientific">Streptomyces caniferus</name>
    <dbReference type="NCBI Taxonomy" id="285557"/>
    <lineage>
        <taxon>Bacteria</taxon>
        <taxon>Bacillati</taxon>
        <taxon>Actinomycetota</taxon>
        <taxon>Actinomycetes</taxon>
        <taxon>Kitasatosporales</taxon>
        <taxon>Streptomycetaceae</taxon>
        <taxon>Streptomyces</taxon>
    </lineage>
</organism>
<keyword evidence="1" id="KW-0812">Transmembrane</keyword>
<evidence type="ECO:0000256" key="1">
    <source>
        <dbReference type="SAM" id="Phobius"/>
    </source>
</evidence>
<dbReference type="Proteomes" id="UP001432292">
    <property type="component" value="Chromosome"/>
</dbReference>
<keyword evidence="3" id="KW-1185">Reference proteome</keyword>
<dbReference type="RefSeq" id="WP_328690628.1">
    <property type="nucleotide sequence ID" value="NZ_CP108005.1"/>
</dbReference>
<keyword evidence="1" id="KW-1133">Transmembrane helix</keyword>
<sequence>MKIFSDDGSNLPSLELGGETRNPTDQYIQRQVRSWALLPLFFAILLPWLWVYFAFTYDLRKDLPFLTLVVTHAGLALIWLGRRRSRRLLTWAGISCYPLAVALCLLLQNVL</sequence>
<feature type="transmembrane region" description="Helical" evidence="1">
    <location>
        <begin position="63"/>
        <end position="81"/>
    </location>
</feature>
<gene>
    <name evidence="2" type="ORF">OG727_09560</name>
</gene>
<accession>A0ABZ1VGT3</accession>
<dbReference type="EMBL" id="CP108473">
    <property type="protein sequence ID" value="WUS22507.1"/>
    <property type="molecule type" value="Genomic_DNA"/>
</dbReference>
<evidence type="ECO:0000313" key="2">
    <source>
        <dbReference type="EMBL" id="WUS22507.1"/>
    </source>
</evidence>
<protein>
    <submittedName>
        <fullName evidence="2">Uncharacterized protein</fullName>
    </submittedName>
</protein>
<evidence type="ECO:0000313" key="3">
    <source>
        <dbReference type="Proteomes" id="UP001432292"/>
    </source>
</evidence>